<gene>
    <name evidence="2" type="ORF">HYN56_11275</name>
</gene>
<dbReference type="RefSeq" id="WP_109192257.1">
    <property type="nucleotide sequence ID" value="NZ_CP029255.1"/>
</dbReference>
<name>A0A2S1YL51_9FLAO</name>
<evidence type="ECO:0000259" key="1">
    <source>
        <dbReference type="Pfam" id="PF18167"/>
    </source>
</evidence>
<evidence type="ECO:0000313" key="2">
    <source>
        <dbReference type="EMBL" id="AWK04773.1"/>
    </source>
</evidence>
<protein>
    <recommendedName>
        <fullName evidence="1">CD-NTase-associated protein 16 NUDIX domain-containing protein</fullName>
    </recommendedName>
</protein>
<keyword evidence="3" id="KW-1185">Reference proteome</keyword>
<dbReference type="AlphaFoldDB" id="A0A2S1YL51"/>
<accession>A0A2S1YL51</accession>
<reference evidence="2 3" key="1">
    <citation type="submission" date="2018-05" db="EMBL/GenBank/DDBJ databases">
        <title>Genome sequencing of Flavobacterium sp. HYN0056.</title>
        <authorList>
            <person name="Yi H."/>
            <person name="Baek C."/>
        </authorList>
    </citation>
    <scope>NUCLEOTIDE SEQUENCE [LARGE SCALE GENOMIC DNA]</scope>
    <source>
        <strain evidence="2 3">HYN0056</strain>
    </source>
</reference>
<feature type="domain" description="CD-NTase-associated protein 16 NUDIX" evidence="1">
    <location>
        <begin position="42"/>
        <end position="247"/>
    </location>
</feature>
<proteinExistence type="predicted"/>
<dbReference type="EMBL" id="CP029255">
    <property type="protein sequence ID" value="AWK04773.1"/>
    <property type="molecule type" value="Genomic_DNA"/>
</dbReference>
<organism evidence="2 3">
    <name type="scientific">Flavobacterium crocinum</name>
    <dbReference type="NCBI Taxonomy" id="2183896"/>
    <lineage>
        <taxon>Bacteria</taxon>
        <taxon>Pseudomonadati</taxon>
        <taxon>Bacteroidota</taxon>
        <taxon>Flavobacteriia</taxon>
        <taxon>Flavobacteriales</taxon>
        <taxon>Flavobacteriaceae</taxon>
        <taxon>Flavobacterium</taxon>
    </lineage>
</organism>
<dbReference type="OrthoDB" id="791606at2"/>
<dbReference type="Pfam" id="PF18167">
    <property type="entry name" value="Sa_NUDIX"/>
    <property type="match status" value="1"/>
</dbReference>
<evidence type="ECO:0000313" key="3">
    <source>
        <dbReference type="Proteomes" id="UP000245250"/>
    </source>
</evidence>
<dbReference type="InterPro" id="IPR040829">
    <property type="entry name" value="Cap16_NUDIX"/>
</dbReference>
<dbReference type="Proteomes" id="UP000245250">
    <property type="component" value="Chromosome"/>
</dbReference>
<dbReference type="KEGG" id="fcr:HYN56_11275"/>
<sequence>MADLFTALLKPIFIKGAAIAWENRKHLSVFFRTKFGSYKNKDIRFSISYLFKIQIPDTNKYLLVLNRRIENQLQPVGGVYKRYGDDSLFNKWEYKPDNKRNGLDTDKKSSSDLRFMVRGKYVIEVMNWFESMQERETDPNREFKEELLDTSILNFDVFQNLTYKHIRRYSDSLSWSKYFKCYEVKIYDVFELIPNEQQKRSLIDLAQQDLDLARGFAIADCDDIEHLRLVVDGKQIARIGEHTKLIINKTLKE</sequence>